<feature type="compositionally biased region" description="Basic and acidic residues" evidence="1">
    <location>
        <begin position="68"/>
        <end position="83"/>
    </location>
</feature>
<feature type="compositionally biased region" description="Low complexity" evidence="1">
    <location>
        <begin position="134"/>
        <end position="153"/>
    </location>
</feature>
<evidence type="ECO:0000313" key="2">
    <source>
        <dbReference type="EMBL" id="KAG0262427.1"/>
    </source>
</evidence>
<dbReference type="EMBL" id="JAAAJA010000097">
    <property type="protein sequence ID" value="KAG0262427.1"/>
    <property type="molecule type" value="Genomic_DNA"/>
</dbReference>
<protein>
    <submittedName>
        <fullName evidence="2">Uncharacterized protein</fullName>
    </submittedName>
</protein>
<name>A0A9P6Q7W8_9FUNG</name>
<dbReference type="PANTHER" id="PTHR37327">
    <property type="entry name" value="CHROMOSOME 1, WHOLE GENOME SHOTGUN SEQUENCE"/>
    <property type="match status" value="1"/>
</dbReference>
<keyword evidence="3" id="KW-1185">Reference proteome</keyword>
<comment type="caution">
    <text evidence="2">The sequence shown here is derived from an EMBL/GenBank/DDBJ whole genome shotgun (WGS) entry which is preliminary data.</text>
</comment>
<gene>
    <name evidence="2" type="ORF">BG011_010144</name>
</gene>
<feature type="region of interest" description="Disordered" evidence="1">
    <location>
        <begin position="186"/>
        <end position="263"/>
    </location>
</feature>
<reference evidence="2" key="1">
    <citation type="journal article" date="2020" name="Fungal Divers.">
        <title>Resolving the Mortierellaceae phylogeny through synthesis of multi-gene phylogenetics and phylogenomics.</title>
        <authorList>
            <person name="Vandepol N."/>
            <person name="Liber J."/>
            <person name="Desiro A."/>
            <person name="Na H."/>
            <person name="Kennedy M."/>
            <person name="Barry K."/>
            <person name="Grigoriev I.V."/>
            <person name="Miller A.N."/>
            <person name="O'Donnell K."/>
            <person name="Stajich J.E."/>
            <person name="Bonito G."/>
        </authorList>
    </citation>
    <scope>NUCLEOTIDE SEQUENCE</scope>
    <source>
        <strain evidence="2">KOD948</strain>
    </source>
</reference>
<feature type="compositionally biased region" description="Polar residues" evidence="1">
    <location>
        <begin position="89"/>
        <end position="128"/>
    </location>
</feature>
<accession>A0A9P6Q7W8</accession>
<evidence type="ECO:0000313" key="3">
    <source>
        <dbReference type="Proteomes" id="UP000726737"/>
    </source>
</evidence>
<feature type="region of interest" description="Disordered" evidence="1">
    <location>
        <begin position="1"/>
        <end position="164"/>
    </location>
</feature>
<dbReference type="Proteomes" id="UP000726737">
    <property type="component" value="Unassembled WGS sequence"/>
</dbReference>
<dbReference type="AlphaFoldDB" id="A0A9P6Q7W8"/>
<dbReference type="OrthoDB" id="2245455at2759"/>
<feature type="compositionally biased region" description="Polar residues" evidence="1">
    <location>
        <begin position="196"/>
        <end position="209"/>
    </location>
</feature>
<evidence type="ECO:0000256" key="1">
    <source>
        <dbReference type="SAM" id="MobiDB-lite"/>
    </source>
</evidence>
<dbReference type="PANTHER" id="PTHR37327:SF1">
    <property type="entry name" value="MICROTUBULE INTERACTING AND TRANSPORT DOMAIN-CONTAINING PROTEIN"/>
    <property type="match status" value="1"/>
</dbReference>
<proteinExistence type="predicted"/>
<feature type="compositionally biased region" description="Polar residues" evidence="1">
    <location>
        <begin position="56"/>
        <end position="66"/>
    </location>
</feature>
<sequence length="594" mass="63717">QQQQQPSPAPPPNQAAPAPQKSFLSTPENSPEENSNDAVHDKFYDENPVTDDWLPNLSSKSLSATEESLDHASEDPYPRDKVPLKGLNIENQSEQSQPQVAQTGSTGQEDQKPVESTSTAPVQQQQIPQHHRSASQSSTLSAHQLAASQSSRSPLSGPMYSFQAGTSSISSLHALDNPSYKRISDSARSIKEGSSLARSSGGSVTTNGSALAGSPPPQSSTSSPQPTRPAMLRHHSSFSKLGGANSTSPTMDKPWSPSMSGASQSTLGGSTLFDVIAEDPFAGMGFPLPPPFVEPPPADPYMRCFWLIRKLEQTMTTGGFLTKRMYVPRAIWYQSLVRLPAADTKMSTCQSLAMLLNKMATQSQKGHLNLLVESGGGSEGDADRKAILKELETLETVALQVQVKLSKKLSFIHRPGKNGTPLTIATNQGYTEDLQGPVTGGNASIYGAASTHNGSFDWLGNDEPPMPTSSGITAQEKAKKGGVSVGGSAPDAGGLKSQWKSFSKSVQKSIGSDKVEDTSSYTESVVKLFQASYILESMLRHYNALSPFQTHIQIVNRLRRLCDVLNLVICAFVVRDLGELMGKYVKRVGAWVAD</sequence>
<feature type="non-terminal residue" evidence="2">
    <location>
        <position position="1"/>
    </location>
</feature>
<organism evidence="2 3">
    <name type="scientific">Mortierella polycephala</name>
    <dbReference type="NCBI Taxonomy" id="41804"/>
    <lineage>
        <taxon>Eukaryota</taxon>
        <taxon>Fungi</taxon>
        <taxon>Fungi incertae sedis</taxon>
        <taxon>Mucoromycota</taxon>
        <taxon>Mortierellomycotina</taxon>
        <taxon>Mortierellomycetes</taxon>
        <taxon>Mortierellales</taxon>
        <taxon>Mortierellaceae</taxon>
        <taxon>Mortierella</taxon>
    </lineage>
</organism>